<evidence type="ECO:0000256" key="1">
    <source>
        <dbReference type="ARBA" id="ARBA00001974"/>
    </source>
</evidence>
<dbReference type="EMBL" id="JACZZA010000012">
    <property type="protein sequence ID" value="MBE1162171.1"/>
    <property type="molecule type" value="Genomic_DNA"/>
</dbReference>
<evidence type="ECO:0000313" key="8">
    <source>
        <dbReference type="EMBL" id="MBE1162171.1"/>
    </source>
</evidence>
<reference evidence="8 9" key="1">
    <citation type="submission" date="2020-09" db="EMBL/GenBank/DDBJ databases">
        <title>Dyella sp. 7MK23 isolated from forest soil.</title>
        <authorList>
            <person name="Fu J."/>
        </authorList>
    </citation>
    <scope>NUCLEOTIDE SEQUENCE [LARGE SCALE GENOMIC DNA]</scope>
    <source>
        <strain evidence="8 9">7MK23</strain>
    </source>
</reference>
<dbReference type="SUPFAM" id="SSF52833">
    <property type="entry name" value="Thioredoxin-like"/>
    <property type="match status" value="1"/>
</dbReference>
<dbReference type="Pfam" id="PF01494">
    <property type="entry name" value="FAD_binding_3"/>
    <property type="match status" value="1"/>
</dbReference>
<dbReference type="Pfam" id="PF21274">
    <property type="entry name" value="Rng_hyd_C"/>
    <property type="match status" value="1"/>
</dbReference>
<evidence type="ECO:0000313" key="9">
    <source>
        <dbReference type="Proteomes" id="UP000651010"/>
    </source>
</evidence>
<organism evidence="8 9">
    <name type="scientific">Dyella acidiphila</name>
    <dbReference type="NCBI Taxonomy" id="2775866"/>
    <lineage>
        <taxon>Bacteria</taxon>
        <taxon>Pseudomonadati</taxon>
        <taxon>Pseudomonadota</taxon>
        <taxon>Gammaproteobacteria</taxon>
        <taxon>Lysobacterales</taxon>
        <taxon>Rhodanobacteraceae</taxon>
        <taxon>Dyella</taxon>
    </lineage>
</organism>
<dbReference type="Gene3D" id="3.30.70.2450">
    <property type="match status" value="1"/>
</dbReference>
<gene>
    <name evidence="8" type="ORF">IGX34_17440</name>
</gene>
<name>A0ABR9GDS6_9GAMM</name>
<dbReference type="SUPFAM" id="SSF51905">
    <property type="entry name" value="FAD/NAD(P)-binding domain"/>
    <property type="match status" value="1"/>
</dbReference>
<dbReference type="InterPro" id="IPR036249">
    <property type="entry name" value="Thioredoxin-like_sf"/>
</dbReference>
<dbReference type="Proteomes" id="UP000651010">
    <property type="component" value="Unassembled WGS sequence"/>
</dbReference>
<keyword evidence="9" id="KW-1185">Reference proteome</keyword>
<comment type="function">
    <text evidence="6">Serves to protect the cell against DNA damage by alkyl hydroperoxides. It can use either NADH or NADPH as electron donor for direct reduction of redox dyes or of alkyl hydroperoxides when combined with the AhpC protein.</text>
</comment>
<dbReference type="RefSeq" id="WP_192557011.1">
    <property type="nucleotide sequence ID" value="NZ_JACZZA010000012.1"/>
</dbReference>
<evidence type="ECO:0000259" key="7">
    <source>
        <dbReference type="Pfam" id="PF01494"/>
    </source>
</evidence>
<proteinExistence type="inferred from homology"/>
<accession>A0ABR9GDS6</accession>
<comment type="similarity">
    <text evidence="2">Belongs to the PheA/TfdB FAD monooxygenase family.</text>
</comment>
<dbReference type="PANTHER" id="PTHR43004">
    <property type="entry name" value="TRK SYSTEM POTASSIUM UPTAKE PROTEIN"/>
    <property type="match status" value="1"/>
</dbReference>
<sequence length="507" mass="55383">MNHSPVEVLIVGAGPTGLVLACELARRQLPFRLIDAAPQAWNASRGKGLQPRTQEILDDLGVIDRVLAGGITPPPLRFHHPDGSHLDQQLYQGLQPRPDIPYGSPLLIPQWRVEAILRERLAELGGTVEFGTAFERLEQDETGVTATLLRDGHAQTVRASWLVACDGGRSAVRKQLGVAFLGETLETHRMFVADVRVSGIDRDYWHAWRNDQGVVALAPLPATDAFQFQASLTQDMPTEPSLALLQRILETRSGRSDIRLVDASWMSYWRANVRMVDRYRVGRAFLAGDAAHVHTPAGGQGMNTGMQDAYNLGWKLAAVIDGADAALLDTYEQERMPVAAAVLGLSNMLLERAVQAKHIVPQRGNETFQLDIAYRDSRLAQELRTQPGKVGAGDRAPDAPALRDGNRTQRLFDLLRGTHFTALAFGDGWEATLAQLQASFGHVLHSHVIGAAGLHDSEGHAANAYDIHADTLLLIRPDGYIGLISDQKSPAPVHHYLANHVGWVSAA</sequence>
<dbReference type="PRINTS" id="PR00420">
    <property type="entry name" value="RNGMNOXGNASE"/>
</dbReference>
<comment type="caution">
    <text evidence="8">The sequence shown here is derived from an EMBL/GenBank/DDBJ whole genome shotgun (WGS) entry which is preliminary data.</text>
</comment>
<keyword evidence="5" id="KW-0274">FAD</keyword>
<comment type="cofactor">
    <cofactor evidence="1">
        <name>FAD</name>
        <dbReference type="ChEBI" id="CHEBI:57692"/>
    </cofactor>
</comment>
<dbReference type="PANTHER" id="PTHR43004:SF19">
    <property type="entry name" value="BINDING MONOOXYGENASE, PUTATIVE (JCVI)-RELATED"/>
    <property type="match status" value="1"/>
</dbReference>
<feature type="domain" description="FAD-binding" evidence="7">
    <location>
        <begin position="6"/>
        <end position="343"/>
    </location>
</feature>
<keyword evidence="4" id="KW-0285">Flavoprotein</keyword>
<dbReference type="NCBIfam" id="NF004832">
    <property type="entry name" value="PRK06184.1"/>
    <property type="match status" value="1"/>
</dbReference>
<dbReference type="InterPro" id="IPR050641">
    <property type="entry name" value="RIFMO-like"/>
</dbReference>
<protein>
    <recommendedName>
        <fullName evidence="3">Alkyl hydroperoxide reductase subunit F</fullName>
    </recommendedName>
</protein>
<evidence type="ECO:0000256" key="6">
    <source>
        <dbReference type="ARBA" id="ARBA00024806"/>
    </source>
</evidence>
<dbReference type="Gene3D" id="3.50.50.60">
    <property type="entry name" value="FAD/NAD(P)-binding domain"/>
    <property type="match status" value="1"/>
</dbReference>
<evidence type="ECO:0000256" key="4">
    <source>
        <dbReference type="ARBA" id="ARBA00022630"/>
    </source>
</evidence>
<dbReference type="InterPro" id="IPR002938">
    <property type="entry name" value="FAD-bd"/>
</dbReference>
<evidence type="ECO:0000256" key="5">
    <source>
        <dbReference type="ARBA" id="ARBA00022827"/>
    </source>
</evidence>
<dbReference type="Gene3D" id="3.40.30.120">
    <property type="match status" value="1"/>
</dbReference>
<evidence type="ECO:0000256" key="3">
    <source>
        <dbReference type="ARBA" id="ARBA00020059"/>
    </source>
</evidence>
<dbReference type="InterPro" id="IPR036188">
    <property type="entry name" value="FAD/NAD-bd_sf"/>
</dbReference>
<evidence type="ECO:0000256" key="2">
    <source>
        <dbReference type="ARBA" id="ARBA00007801"/>
    </source>
</evidence>